<evidence type="ECO:0000313" key="11">
    <source>
        <dbReference type="EMBL" id="KAJ9575809.1"/>
    </source>
</evidence>
<evidence type="ECO:0000313" key="12">
    <source>
        <dbReference type="Proteomes" id="UP001233999"/>
    </source>
</evidence>
<keyword evidence="12" id="KW-1185">Reference proteome</keyword>
<comment type="subcellular location">
    <subcellularLocation>
        <location evidence="1">Cell membrane</location>
        <topology evidence="1">Multi-pass membrane protein</topology>
    </subcellularLocation>
</comment>
<dbReference type="EMBL" id="JASPKZ010009820">
    <property type="protein sequence ID" value="KAJ9575809.1"/>
    <property type="molecule type" value="Genomic_DNA"/>
</dbReference>
<evidence type="ECO:0000256" key="8">
    <source>
        <dbReference type="ARBA" id="ARBA00023180"/>
    </source>
</evidence>
<accession>A0AAD7Z836</accession>
<dbReference type="PANTHER" id="PTHR42643:SF30">
    <property type="entry name" value="IONOTROPIC RECEPTOR 40A-RELATED"/>
    <property type="match status" value="1"/>
</dbReference>
<evidence type="ECO:0000256" key="9">
    <source>
        <dbReference type="SAM" id="Phobius"/>
    </source>
</evidence>
<comment type="similarity">
    <text evidence="2">Belongs to the glutamate-gated ion channel (TC 1.A.10.1) family.</text>
</comment>
<evidence type="ECO:0000256" key="1">
    <source>
        <dbReference type="ARBA" id="ARBA00004651"/>
    </source>
</evidence>
<feature type="domain" description="Ionotropic glutamate receptor C-terminal" evidence="10">
    <location>
        <begin position="51"/>
        <end position="309"/>
    </location>
</feature>
<keyword evidence="6 9" id="KW-0472">Membrane</keyword>
<dbReference type="AlphaFoldDB" id="A0AAD7Z836"/>
<organism evidence="11 12">
    <name type="scientific">Diploptera punctata</name>
    <name type="common">Pacific beetle cockroach</name>
    <dbReference type="NCBI Taxonomy" id="6984"/>
    <lineage>
        <taxon>Eukaryota</taxon>
        <taxon>Metazoa</taxon>
        <taxon>Ecdysozoa</taxon>
        <taxon>Arthropoda</taxon>
        <taxon>Hexapoda</taxon>
        <taxon>Insecta</taxon>
        <taxon>Pterygota</taxon>
        <taxon>Neoptera</taxon>
        <taxon>Polyneoptera</taxon>
        <taxon>Dictyoptera</taxon>
        <taxon>Blattodea</taxon>
        <taxon>Blaberoidea</taxon>
        <taxon>Blaberidae</taxon>
        <taxon>Diplopterinae</taxon>
        <taxon>Diploptera</taxon>
    </lineage>
</organism>
<dbReference type="GO" id="GO:0005886">
    <property type="term" value="C:plasma membrane"/>
    <property type="evidence" value="ECO:0007669"/>
    <property type="project" value="UniProtKB-SubCell"/>
</dbReference>
<evidence type="ECO:0000256" key="4">
    <source>
        <dbReference type="ARBA" id="ARBA00022692"/>
    </source>
</evidence>
<evidence type="ECO:0000259" key="10">
    <source>
        <dbReference type="Pfam" id="PF00060"/>
    </source>
</evidence>
<proteinExistence type="inferred from homology"/>
<dbReference type="Pfam" id="PF00060">
    <property type="entry name" value="Lig_chan"/>
    <property type="match status" value="1"/>
</dbReference>
<name>A0AAD7Z836_DIPPU</name>
<reference evidence="11" key="2">
    <citation type="submission" date="2023-05" db="EMBL/GenBank/DDBJ databases">
        <authorList>
            <person name="Fouks B."/>
        </authorList>
    </citation>
    <scope>NUCLEOTIDE SEQUENCE</scope>
    <source>
        <strain evidence="11">Stay&amp;Tobe</strain>
        <tissue evidence="11">Testes</tissue>
    </source>
</reference>
<keyword evidence="8" id="KW-0325">Glycoprotein</keyword>
<dbReference type="GO" id="GO:0015276">
    <property type="term" value="F:ligand-gated monoatomic ion channel activity"/>
    <property type="evidence" value="ECO:0007669"/>
    <property type="project" value="InterPro"/>
</dbReference>
<keyword evidence="4 9" id="KW-0812">Transmembrane</keyword>
<reference evidence="11" key="1">
    <citation type="journal article" date="2023" name="IScience">
        <title>Live-bearing cockroach genome reveals convergent evolutionary mechanisms linked to viviparity in insects and beyond.</title>
        <authorList>
            <person name="Fouks B."/>
            <person name="Harrison M.C."/>
            <person name="Mikhailova A.A."/>
            <person name="Marchal E."/>
            <person name="English S."/>
            <person name="Carruthers M."/>
            <person name="Jennings E.C."/>
            <person name="Chiamaka E.L."/>
            <person name="Frigard R.A."/>
            <person name="Pippel M."/>
            <person name="Attardo G.M."/>
            <person name="Benoit J.B."/>
            <person name="Bornberg-Bauer E."/>
            <person name="Tobe S.S."/>
        </authorList>
    </citation>
    <scope>NUCLEOTIDE SEQUENCE</scope>
    <source>
        <strain evidence="11">Stay&amp;Tobe</strain>
    </source>
</reference>
<feature type="transmembrane region" description="Helical" evidence="9">
    <location>
        <begin position="301"/>
        <end position="322"/>
    </location>
</feature>
<dbReference type="Proteomes" id="UP001233999">
    <property type="component" value="Unassembled WGS sequence"/>
</dbReference>
<keyword evidence="5 9" id="KW-1133">Transmembrane helix</keyword>
<evidence type="ECO:0000256" key="7">
    <source>
        <dbReference type="ARBA" id="ARBA00023170"/>
    </source>
</evidence>
<keyword evidence="3" id="KW-1003">Cell membrane</keyword>
<protein>
    <recommendedName>
        <fullName evidence="10">Ionotropic glutamate receptor C-terminal domain-containing protein</fullName>
    </recommendedName>
</protein>
<evidence type="ECO:0000256" key="3">
    <source>
        <dbReference type="ARBA" id="ARBA00022475"/>
    </source>
</evidence>
<dbReference type="PANTHER" id="PTHR42643">
    <property type="entry name" value="IONOTROPIC RECEPTOR 20A-RELATED"/>
    <property type="match status" value="1"/>
</dbReference>
<dbReference type="InterPro" id="IPR052192">
    <property type="entry name" value="Insect_Ionotropic_Sensory_Rcpt"/>
</dbReference>
<keyword evidence="7" id="KW-0675">Receptor</keyword>
<dbReference type="InterPro" id="IPR001320">
    <property type="entry name" value="Iontro_rcpt_C"/>
</dbReference>
<evidence type="ECO:0000256" key="2">
    <source>
        <dbReference type="ARBA" id="ARBA00008685"/>
    </source>
</evidence>
<gene>
    <name evidence="11" type="ORF">L9F63_007350</name>
</gene>
<comment type="caution">
    <text evidence="11">The sequence shown here is derived from an EMBL/GenBank/DDBJ whole genome shotgun (WGS) entry which is preliminary data.</text>
</comment>
<evidence type="ECO:0000256" key="6">
    <source>
        <dbReference type="ARBA" id="ARBA00023136"/>
    </source>
</evidence>
<sequence length="340" mass="39735">MYNILSTDINTAYAVYKISFPYIYSTLRWYVPCPKQTVRHGNFYKVFAPGVWVLFFTSCILMALITVLLHKREKHFNNLSYSLCYIWAVVTSVSVPRMPTTTNLRTIFCMCVFYCLIISTIFQCLFTSFLIEPGTEEQIDTIEEIINHDLKLFGDIEVLYILFHFSEFIHGYSNELENKYVMSKSPIEDFFAQERSAVIASDLEMNLISPGNSSSMKQCSFYFSDDYYSRYFVQFAGHSPYYEAFNSKVLQFHETGLFTKEIDDYISNKPQSTLNMSIIVSKFKKENTAKYFVLNLNHMKVVLIIYLWGNMFSVLVFTAEVLSKCNNFISRILRKCFLIK</sequence>
<dbReference type="GO" id="GO:0050906">
    <property type="term" value="P:detection of stimulus involved in sensory perception"/>
    <property type="evidence" value="ECO:0007669"/>
    <property type="project" value="UniProtKB-ARBA"/>
</dbReference>
<feature type="transmembrane region" description="Helical" evidence="9">
    <location>
        <begin position="12"/>
        <end position="31"/>
    </location>
</feature>
<dbReference type="Gene3D" id="1.10.287.70">
    <property type="match status" value="1"/>
</dbReference>
<feature type="transmembrane region" description="Helical" evidence="9">
    <location>
        <begin position="43"/>
        <end position="69"/>
    </location>
</feature>
<feature type="transmembrane region" description="Helical" evidence="9">
    <location>
        <begin position="107"/>
        <end position="131"/>
    </location>
</feature>
<evidence type="ECO:0000256" key="5">
    <source>
        <dbReference type="ARBA" id="ARBA00022989"/>
    </source>
</evidence>